<dbReference type="InterPro" id="IPR010765">
    <property type="entry name" value="DUF1350"/>
</dbReference>
<keyword evidence="2" id="KW-1185">Reference proteome</keyword>
<dbReference type="EMBL" id="CZDF01000132">
    <property type="protein sequence ID" value="CUR31232.1"/>
    <property type="molecule type" value="Genomic_DNA"/>
</dbReference>
<dbReference type="Gene3D" id="3.40.50.1820">
    <property type="entry name" value="alpha/beta hydrolase"/>
    <property type="match status" value="1"/>
</dbReference>
<dbReference type="InterPro" id="IPR029058">
    <property type="entry name" value="AB_hydrolase_fold"/>
</dbReference>
<proteinExistence type="predicted"/>
<dbReference type="SUPFAM" id="SSF53474">
    <property type="entry name" value="alpha/beta-Hydrolases"/>
    <property type="match status" value="1"/>
</dbReference>
<dbReference type="Proteomes" id="UP000184315">
    <property type="component" value="Unassembled WGS sequence"/>
</dbReference>
<evidence type="ECO:0008006" key="3">
    <source>
        <dbReference type="Google" id="ProtNLM"/>
    </source>
</evidence>
<dbReference type="Pfam" id="PF07082">
    <property type="entry name" value="DUF1350"/>
    <property type="match status" value="1"/>
</dbReference>
<dbReference type="AlphaFoldDB" id="A0A1J1LFL6"/>
<sequence length="269" mass="30570">MAPEVKPNYNIKGFMDWLSISGNWVLIPPRPQAIVHFLGGAFVATAPHLTYRCLLEELAHQGYAIVATPFVNTLDHTAIAKDVLWTFEDGLEDLYDLQFLKRRGLPIYGLGHSMGCKVHLLMGSLFPIERSGNILMSFNNYAARQSIPLVEQISQVMDVEFTPSPEETNRLVGDRYQIRRNLLIKFSKDTIDQTSNLHQILDQRFPGLTTLQKLNGDHQTPLGQNVSWSVGETFTPFDAVGQWIKQAVYQDLNQLKKQILYWLNPLMSV</sequence>
<dbReference type="PANTHER" id="PTHR34127:SF1">
    <property type="entry name" value="OS04G0405600 PROTEIN"/>
    <property type="match status" value="1"/>
</dbReference>
<dbReference type="PANTHER" id="PTHR34127">
    <property type="entry name" value="OS04G0405600 PROTEIN"/>
    <property type="match status" value="1"/>
</dbReference>
<reference evidence="2" key="1">
    <citation type="submission" date="2015-10" db="EMBL/GenBank/DDBJ databases">
        <authorList>
            <person name="Regsiter A."/>
            <person name="william w."/>
        </authorList>
    </citation>
    <scope>NUCLEOTIDE SEQUENCE [LARGE SCALE GENOMIC DNA]</scope>
</reference>
<evidence type="ECO:0000313" key="2">
    <source>
        <dbReference type="Proteomes" id="UP000184315"/>
    </source>
</evidence>
<dbReference type="STRING" id="671072.PL9214290823"/>
<dbReference type="ESTHER" id="9cyan-a0a1j1lfl6">
    <property type="family name" value="Duf_1350"/>
</dbReference>
<name>A0A1J1LFL6_9CYAN</name>
<organism evidence="1 2">
    <name type="scientific">Planktothrix tepida PCC 9214</name>
    <dbReference type="NCBI Taxonomy" id="671072"/>
    <lineage>
        <taxon>Bacteria</taxon>
        <taxon>Bacillati</taxon>
        <taxon>Cyanobacteriota</taxon>
        <taxon>Cyanophyceae</taxon>
        <taxon>Oscillatoriophycideae</taxon>
        <taxon>Oscillatoriales</taxon>
        <taxon>Microcoleaceae</taxon>
        <taxon>Planktothrix</taxon>
    </lineage>
</organism>
<protein>
    <recommendedName>
        <fullName evidence="3">DUF1350 domain-containing protein</fullName>
    </recommendedName>
</protein>
<accession>A0A1J1LFL6</accession>
<evidence type="ECO:0000313" key="1">
    <source>
        <dbReference type="EMBL" id="CUR31232.1"/>
    </source>
</evidence>
<gene>
    <name evidence="1" type="ORF">PL9214290823</name>
</gene>